<evidence type="ECO:0000256" key="2">
    <source>
        <dbReference type="ARBA" id="ARBA00022692"/>
    </source>
</evidence>
<dbReference type="PANTHER" id="PTHR12714:SF24">
    <property type="entry name" value="SLR1182 PROTEIN"/>
    <property type="match status" value="1"/>
</dbReference>
<keyword evidence="3 5" id="KW-1133">Transmembrane helix</keyword>
<dbReference type="Proteomes" id="UP000546173">
    <property type="component" value="Unassembled WGS sequence"/>
</dbReference>
<dbReference type="InterPro" id="IPR007318">
    <property type="entry name" value="Phopholipid_MeTrfase"/>
</dbReference>
<evidence type="ECO:0000313" key="6">
    <source>
        <dbReference type="EMBL" id="MBC2680274.1"/>
    </source>
</evidence>
<accession>A0A7X1G9Q9</accession>
<dbReference type="AlphaFoldDB" id="A0A7X1G9Q9"/>
<organism evidence="6 7">
    <name type="scientific">Pseudomonas baltica</name>
    <dbReference type="NCBI Taxonomy" id="2762576"/>
    <lineage>
        <taxon>Bacteria</taxon>
        <taxon>Pseudomonadati</taxon>
        <taxon>Pseudomonadota</taxon>
        <taxon>Gammaproteobacteria</taxon>
        <taxon>Pseudomonadales</taxon>
        <taxon>Pseudomonadaceae</taxon>
        <taxon>Pseudomonas</taxon>
    </lineage>
</organism>
<feature type="transmembrane region" description="Helical" evidence="5">
    <location>
        <begin position="39"/>
        <end position="60"/>
    </location>
</feature>
<keyword evidence="6" id="KW-0808">Transferase</keyword>
<keyword evidence="4 5" id="KW-0472">Membrane</keyword>
<dbReference type="PANTHER" id="PTHR12714">
    <property type="entry name" value="PROTEIN-S ISOPRENYLCYSTEINE O-METHYLTRANSFERASE"/>
    <property type="match status" value="1"/>
</dbReference>
<reference evidence="6 7" key="1">
    <citation type="submission" date="2020-08" db="EMBL/GenBank/DDBJ databases">
        <title>Pseudomonas sp. nov.</title>
        <authorList>
            <person name="Gieschler S."/>
            <person name="Fiedler G."/>
            <person name="Brinks E."/>
            <person name="Boehnlein C."/>
            <person name="Franz C.M.A.P."/>
            <person name="Kabisch J."/>
        </authorList>
    </citation>
    <scope>NUCLEOTIDE SEQUENCE [LARGE SCALE GENOMIC DNA]</scope>
    <source>
        <strain evidence="6 7">MBT-2</strain>
    </source>
</reference>
<dbReference type="Gene3D" id="1.20.120.1630">
    <property type="match status" value="1"/>
</dbReference>
<feature type="transmembrane region" description="Helical" evidence="5">
    <location>
        <begin position="12"/>
        <end position="33"/>
    </location>
</feature>
<evidence type="ECO:0000256" key="1">
    <source>
        <dbReference type="ARBA" id="ARBA00004127"/>
    </source>
</evidence>
<evidence type="ECO:0000313" key="7">
    <source>
        <dbReference type="Proteomes" id="UP000546173"/>
    </source>
</evidence>
<proteinExistence type="predicted"/>
<dbReference type="EMBL" id="JACMYH010000006">
    <property type="protein sequence ID" value="MBC2680274.1"/>
    <property type="molecule type" value="Genomic_DNA"/>
</dbReference>
<dbReference type="RefSeq" id="WP_185795200.1">
    <property type="nucleotide sequence ID" value="NZ_JACMYH010000006.1"/>
</dbReference>
<dbReference type="Pfam" id="PF04191">
    <property type="entry name" value="PEMT"/>
    <property type="match status" value="1"/>
</dbReference>
<evidence type="ECO:0000256" key="5">
    <source>
        <dbReference type="SAM" id="Phobius"/>
    </source>
</evidence>
<gene>
    <name evidence="6" type="ORF">H7993_17885</name>
</gene>
<feature type="transmembrane region" description="Helical" evidence="5">
    <location>
        <begin position="97"/>
        <end position="121"/>
    </location>
</feature>
<dbReference type="GO" id="GO:0012505">
    <property type="term" value="C:endomembrane system"/>
    <property type="evidence" value="ECO:0007669"/>
    <property type="project" value="UniProtKB-SubCell"/>
</dbReference>
<name>A0A7X1G9Q9_9PSED</name>
<sequence>MPKPPAQAVLPPPLLYLAFIAVAMALSYALPIALPVNSWTAATAAALIILGQSLSFWAMLRFKRQHTATSNFDAPHELLRDGPFALSRNPINLGDTLAYVALSLLMGSLWPWLLLPVLLYLMNWLVIRPDEIQLEGLFGETYRQYCRRVRRWL</sequence>
<evidence type="ECO:0000256" key="4">
    <source>
        <dbReference type="ARBA" id="ARBA00023136"/>
    </source>
</evidence>
<comment type="subcellular location">
    <subcellularLocation>
        <location evidence="1">Endomembrane system</location>
        <topology evidence="1">Multi-pass membrane protein</topology>
    </subcellularLocation>
</comment>
<keyword evidence="6" id="KW-0489">Methyltransferase</keyword>
<keyword evidence="2 5" id="KW-0812">Transmembrane</keyword>
<protein>
    <submittedName>
        <fullName evidence="6">Isoprenylcysteine carboxylmethyltransferase family protein</fullName>
    </submittedName>
</protein>
<keyword evidence="7" id="KW-1185">Reference proteome</keyword>
<comment type="caution">
    <text evidence="6">The sequence shown here is derived from an EMBL/GenBank/DDBJ whole genome shotgun (WGS) entry which is preliminary data.</text>
</comment>
<dbReference type="GO" id="GO:0008168">
    <property type="term" value="F:methyltransferase activity"/>
    <property type="evidence" value="ECO:0007669"/>
    <property type="project" value="UniProtKB-KW"/>
</dbReference>
<evidence type="ECO:0000256" key="3">
    <source>
        <dbReference type="ARBA" id="ARBA00022989"/>
    </source>
</evidence>
<dbReference type="GO" id="GO:0032259">
    <property type="term" value="P:methylation"/>
    <property type="evidence" value="ECO:0007669"/>
    <property type="project" value="UniProtKB-KW"/>
</dbReference>